<dbReference type="Proteomes" id="UP001165065">
    <property type="component" value="Unassembled WGS sequence"/>
</dbReference>
<evidence type="ECO:0000313" key="7">
    <source>
        <dbReference type="Proteomes" id="UP001165065"/>
    </source>
</evidence>
<dbReference type="PROSITE" id="PS51203">
    <property type="entry name" value="CS"/>
    <property type="match status" value="1"/>
</dbReference>
<sequence>MDGKAMKGTDNNPTDNYYYPDVSAEGHRRLFSGRRNLDATDDSAAVSGVKGPGSTTAAGDTLAMGTWPGKANDPIANEPSNPYSSLFIDFPFKNDGDAQQVVYCNYKAYVSDYAGFNMTEVDTGNETLTLEAGAEGSRRFTSPPIIQSHSSNDALFGTWTWQMLLQAAGIILFGFGVSIIRWYAMERGRKKFEDGIDHYAVKQAEGEGEWGGGVGGGLDDIEIMNKVKGGVPMGAEECGGEAEGYSWTQTEWEVDVKVNLEGYIGGKAAGKGGGVVNVEKERLEVAYKIADGVDKVVLDGKLWGEVVVSECGWSVEGGELWVMLKKKKETNGKGHWAYVVDDGHRIDVEKFGPVIEEVDYEGD</sequence>
<dbReference type="AlphaFoldDB" id="A0A9W7LGA6"/>
<keyword evidence="4" id="KW-0472">Membrane</keyword>
<proteinExistence type="predicted"/>
<dbReference type="Pfam" id="PF04969">
    <property type="entry name" value="CS"/>
    <property type="match status" value="1"/>
</dbReference>
<feature type="transmembrane region" description="Helical" evidence="4">
    <location>
        <begin position="159"/>
        <end position="184"/>
    </location>
</feature>
<dbReference type="OrthoDB" id="515366at2759"/>
<evidence type="ECO:0000256" key="2">
    <source>
        <dbReference type="ARBA" id="ARBA00022490"/>
    </source>
</evidence>
<evidence type="ECO:0000256" key="3">
    <source>
        <dbReference type="SAM" id="MobiDB-lite"/>
    </source>
</evidence>
<evidence type="ECO:0000259" key="5">
    <source>
        <dbReference type="PROSITE" id="PS51203"/>
    </source>
</evidence>
<evidence type="ECO:0000256" key="1">
    <source>
        <dbReference type="ARBA" id="ARBA00004496"/>
    </source>
</evidence>
<organism evidence="6 7">
    <name type="scientific">Triparma columacea</name>
    <dbReference type="NCBI Taxonomy" id="722753"/>
    <lineage>
        <taxon>Eukaryota</taxon>
        <taxon>Sar</taxon>
        <taxon>Stramenopiles</taxon>
        <taxon>Ochrophyta</taxon>
        <taxon>Bolidophyceae</taxon>
        <taxon>Parmales</taxon>
        <taxon>Triparmaceae</taxon>
        <taxon>Triparma</taxon>
    </lineage>
</organism>
<feature type="region of interest" description="Disordered" evidence="3">
    <location>
        <begin position="1"/>
        <end position="21"/>
    </location>
</feature>
<feature type="domain" description="CS" evidence="5">
    <location>
        <begin position="240"/>
        <end position="340"/>
    </location>
</feature>
<accession>A0A9W7LGA6</accession>
<dbReference type="GO" id="GO:0006457">
    <property type="term" value="P:protein folding"/>
    <property type="evidence" value="ECO:0007669"/>
    <property type="project" value="TreeGrafter"/>
</dbReference>
<protein>
    <recommendedName>
        <fullName evidence="5">CS domain-containing protein</fullName>
    </recommendedName>
</protein>
<dbReference type="InterPro" id="IPR007052">
    <property type="entry name" value="CS_dom"/>
</dbReference>
<comment type="caution">
    <text evidence="6">The sequence shown here is derived from an EMBL/GenBank/DDBJ whole genome shotgun (WGS) entry which is preliminary data.</text>
</comment>
<reference evidence="7" key="1">
    <citation type="journal article" date="2023" name="Commun. Biol.">
        <title>Genome analysis of Parmales, the sister group of diatoms, reveals the evolutionary specialization of diatoms from phago-mixotrophs to photoautotrophs.</title>
        <authorList>
            <person name="Ban H."/>
            <person name="Sato S."/>
            <person name="Yoshikawa S."/>
            <person name="Yamada K."/>
            <person name="Nakamura Y."/>
            <person name="Ichinomiya M."/>
            <person name="Sato N."/>
            <person name="Blanc-Mathieu R."/>
            <person name="Endo H."/>
            <person name="Kuwata A."/>
            <person name="Ogata H."/>
        </authorList>
    </citation>
    <scope>NUCLEOTIDE SEQUENCE [LARGE SCALE GENOMIC DNA]</scope>
</reference>
<dbReference type="GO" id="GO:0051082">
    <property type="term" value="F:unfolded protein binding"/>
    <property type="evidence" value="ECO:0007669"/>
    <property type="project" value="TreeGrafter"/>
</dbReference>
<dbReference type="PANTHER" id="PTHR12356">
    <property type="entry name" value="NUCLEAR MOVEMENT PROTEIN NUDC"/>
    <property type="match status" value="1"/>
</dbReference>
<dbReference type="GO" id="GO:0005737">
    <property type="term" value="C:cytoplasm"/>
    <property type="evidence" value="ECO:0007669"/>
    <property type="project" value="UniProtKB-SubCell"/>
</dbReference>
<keyword evidence="7" id="KW-1185">Reference proteome</keyword>
<name>A0A9W7LGA6_9STRA</name>
<dbReference type="Gene3D" id="2.60.40.790">
    <property type="match status" value="1"/>
</dbReference>
<keyword evidence="2" id="KW-0963">Cytoplasm</keyword>
<keyword evidence="4" id="KW-1133">Transmembrane helix</keyword>
<gene>
    <name evidence="6" type="ORF">TrCOL_g12600</name>
</gene>
<dbReference type="InterPro" id="IPR037898">
    <property type="entry name" value="NudC_fam"/>
</dbReference>
<keyword evidence="4" id="KW-0812">Transmembrane</keyword>
<dbReference type="InterPro" id="IPR008978">
    <property type="entry name" value="HSP20-like_chaperone"/>
</dbReference>
<evidence type="ECO:0000313" key="6">
    <source>
        <dbReference type="EMBL" id="GMI49033.1"/>
    </source>
</evidence>
<dbReference type="EMBL" id="BRYA01000453">
    <property type="protein sequence ID" value="GMI49033.1"/>
    <property type="molecule type" value="Genomic_DNA"/>
</dbReference>
<evidence type="ECO:0000256" key="4">
    <source>
        <dbReference type="SAM" id="Phobius"/>
    </source>
</evidence>
<dbReference type="PANTHER" id="PTHR12356:SF3">
    <property type="entry name" value="NUCLEAR MIGRATION PROTEIN NUDC"/>
    <property type="match status" value="1"/>
</dbReference>
<dbReference type="SUPFAM" id="SSF49764">
    <property type="entry name" value="HSP20-like chaperones"/>
    <property type="match status" value="1"/>
</dbReference>
<comment type="subcellular location">
    <subcellularLocation>
        <location evidence="1">Cytoplasm</location>
    </subcellularLocation>
</comment>